<reference evidence="11 12" key="2">
    <citation type="submission" date="2015-11" db="EMBL/GenBank/DDBJ databases">
        <authorList>
            <person name="Zhang Y."/>
            <person name="Guo Z."/>
        </authorList>
    </citation>
    <scope>NUCLEOTIDE SEQUENCE [LARGE SCALE GENOMIC DNA]</scope>
    <source>
        <strain evidence="11">JGI-4</strain>
    </source>
</reference>
<accession>A0A0P1LYE3</accession>
<keyword evidence="4" id="KW-0436">Ligase</keyword>
<dbReference type="CDD" id="cd01571">
    <property type="entry name" value="NAPRTase_B"/>
    <property type="match status" value="1"/>
</dbReference>
<dbReference type="InterPro" id="IPR037128">
    <property type="entry name" value="Quinolinate_PRibosylTase_N_sf"/>
</dbReference>
<feature type="domain" description="Quinolinate phosphoribosyl transferase N-terminal" evidence="9">
    <location>
        <begin position="17"/>
        <end position="111"/>
    </location>
</feature>
<dbReference type="GO" id="GO:0004516">
    <property type="term" value="F:nicotinate phosphoribosyltransferase activity"/>
    <property type="evidence" value="ECO:0007669"/>
    <property type="project" value="UniProtKB-EC"/>
</dbReference>
<accession>A0A0P1P2Z6</accession>
<dbReference type="PIRSF" id="PIRSF000484">
    <property type="entry name" value="NAPRT"/>
    <property type="match status" value="1"/>
</dbReference>
<dbReference type="Gene3D" id="3.20.20.70">
    <property type="entry name" value="Aldolase class I"/>
    <property type="match status" value="1"/>
</dbReference>
<dbReference type="OrthoDB" id="9770610at2"/>
<dbReference type="EMBL" id="CZVI01000012">
    <property type="protein sequence ID" value="CUS87280.1"/>
    <property type="molecule type" value="Genomic_DNA"/>
</dbReference>
<evidence type="ECO:0000256" key="3">
    <source>
        <dbReference type="ARBA" id="ARBA00022553"/>
    </source>
</evidence>
<dbReference type="SUPFAM" id="SSF51690">
    <property type="entry name" value="Nicotinate/Quinolinate PRTase C-terminal domain-like"/>
    <property type="match status" value="1"/>
</dbReference>
<evidence type="ECO:0000256" key="7">
    <source>
        <dbReference type="ARBA" id="ARBA00048668"/>
    </source>
</evidence>
<dbReference type="InterPro" id="IPR013785">
    <property type="entry name" value="Aldolase_TIM"/>
</dbReference>
<dbReference type="EMBL" id="FAOP01000004">
    <property type="protein sequence ID" value="CUU03466.1"/>
    <property type="molecule type" value="Genomic_DNA"/>
</dbReference>
<keyword evidence="6 11" id="KW-0808">Transferase</keyword>
<dbReference type="GO" id="GO:0004514">
    <property type="term" value="F:nicotinate-nucleotide diphosphorylase (carboxylating) activity"/>
    <property type="evidence" value="ECO:0007669"/>
    <property type="project" value="InterPro"/>
</dbReference>
<gene>
    <name evidence="11" type="ORF">JGI4_00753</name>
    <name evidence="10" type="ORF">JGI8_01092</name>
</gene>
<dbReference type="STRING" id="1633631.GCA_001442925_00753"/>
<accession>A0A0P1MBT7</accession>
<dbReference type="Gene3D" id="3.90.1170.20">
    <property type="entry name" value="Quinolinate phosphoribosyl transferase, N-terminal domain"/>
    <property type="match status" value="1"/>
</dbReference>
<dbReference type="GO" id="GO:0009435">
    <property type="term" value="P:NAD+ biosynthetic process"/>
    <property type="evidence" value="ECO:0007669"/>
    <property type="project" value="UniProtKB-UniPathway"/>
</dbReference>
<dbReference type="InterPro" id="IPR002638">
    <property type="entry name" value="Quinolinate_PRibosylTrfase_C"/>
</dbReference>
<dbReference type="InterPro" id="IPR036068">
    <property type="entry name" value="Nicotinate_pribotase-like_C"/>
</dbReference>
<evidence type="ECO:0000256" key="5">
    <source>
        <dbReference type="ARBA" id="ARBA00022642"/>
    </source>
</evidence>
<accession>A0A0N7MQU3</accession>
<keyword evidence="13" id="KW-1185">Reference proteome</keyword>
<dbReference type="RefSeq" id="WP_047134879.1">
    <property type="nucleotide sequence ID" value="NZ_CZVI01000012.1"/>
</dbReference>
<evidence type="ECO:0000259" key="9">
    <source>
        <dbReference type="Pfam" id="PF02749"/>
    </source>
</evidence>
<keyword evidence="3" id="KW-0597">Phosphoprotein</keyword>
<dbReference type="Proteomes" id="UP000182011">
    <property type="component" value="Unassembled WGS sequence"/>
</dbReference>
<evidence type="ECO:0000313" key="11">
    <source>
        <dbReference type="EMBL" id="CUU03466.1"/>
    </source>
</evidence>
<organism evidence="11 12">
    <name type="scientific">Candidatus Kryptonium thompsonii</name>
    <dbReference type="NCBI Taxonomy" id="1633631"/>
    <lineage>
        <taxon>Bacteria</taxon>
        <taxon>Pseudomonadati</taxon>
        <taxon>Candidatus Kryptoniota</taxon>
        <taxon>Candidatus Kryptonium</taxon>
    </lineage>
</organism>
<keyword evidence="5" id="KW-0662">Pyridine nucleotide biosynthesis</keyword>
<evidence type="ECO:0000313" key="10">
    <source>
        <dbReference type="EMBL" id="CUS87280.1"/>
    </source>
</evidence>
<evidence type="ECO:0000259" key="8">
    <source>
        <dbReference type="Pfam" id="PF01729"/>
    </source>
</evidence>
<evidence type="ECO:0000313" key="12">
    <source>
        <dbReference type="Proteomes" id="UP000182011"/>
    </source>
</evidence>
<accession>A0A0P1LL69</accession>
<dbReference type="SUPFAM" id="SSF54675">
    <property type="entry name" value="Nicotinate/Quinolinate PRTase N-terminal domain-like"/>
    <property type="match status" value="1"/>
</dbReference>
<accession>A0A0S4MWY1</accession>
<dbReference type="InterPro" id="IPR022412">
    <property type="entry name" value="Quinolinate_PRibosylTrfase_N"/>
</dbReference>
<dbReference type="EC" id="6.3.4.21" evidence="2"/>
<protein>
    <recommendedName>
        <fullName evidence="2">nicotinate phosphoribosyltransferase</fullName>
        <ecNumber evidence="2">6.3.4.21</ecNumber>
    </recommendedName>
</protein>
<accession>A0A0P1LYV9</accession>
<comment type="pathway">
    <text evidence="1">Cofactor biosynthesis; NAD(+) biosynthesis; nicotinate D-ribonucleotide from nicotinate: step 1/1.</text>
</comment>
<dbReference type="Proteomes" id="UP000182200">
    <property type="component" value="Unassembled WGS sequence"/>
</dbReference>
<dbReference type="UniPathway" id="UPA00253">
    <property type="reaction ID" value="UER00457"/>
</dbReference>
<dbReference type="AlphaFoldDB" id="A0A0P1LYV9"/>
<evidence type="ECO:0000256" key="6">
    <source>
        <dbReference type="ARBA" id="ARBA00022679"/>
    </source>
</evidence>
<evidence type="ECO:0000256" key="4">
    <source>
        <dbReference type="ARBA" id="ARBA00022598"/>
    </source>
</evidence>
<dbReference type="InterPro" id="IPR053190">
    <property type="entry name" value="NAPRTase-like"/>
</dbReference>
<evidence type="ECO:0000256" key="1">
    <source>
        <dbReference type="ARBA" id="ARBA00004952"/>
    </source>
</evidence>
<name>A0A0P1LYV9_9BACT</name>
<dbReference type="Pfam" id="PF01729">
    <property type="entry name" value="QRPTase_C"/>
    <property type="match status" value="1"/>
</dbReference>
<feature type="domain" description="Quinolinate phosphoribosyl transferase C-terminal" evidence="8">
    <location>
        <begin position="113"/>
        <end position="301"/>
    </location>
</feature>
<dbReference type="InterPro" id="IPR035809">
    <property type="entry name" value="NAPRTase_arc-type"/>
</dbReference>
<dbReference type="PANTHER" id="PTHR43202">
    <property type="entry name" value="NICOTINATE-NUCLEOTIDE PYROPHOSPHORYLASE"/>
    <property type="match status" value="1"/>
</dbReference>
<dbReference type="InterPro" id="IPR007229">
    <property type="entry name" value="Nic_PRibTrfase-Fam"/>
</dbReference>
<keyword evidence="11" id="KW-0328">Glycosyltransferase</keyword>
<evidence type="ECO:0000256" key="2">
    <source>
        <dbReference type="ARBA" id="ARBA00013236"/>
    </source>
</evidence>
<dbReference type="NCBIfam" id="NF006415">
    <property type="entry name" value="PRK08662.1"/>
    <property type="match status" value="1"/>
</dbReference>
<sequence>MFNIASPEDIKAGKVTDIYFERAINVLKAKGVNKYVKAEFVVKKFPSNYQWGIFAGLDEVLTLLEGLPVTVKAMPEGTVFKTNEPVMTIEGMYLDFAVYETAILGLICQASGIATKAARCKLAAGDKIVVHFGARRMHPAIVPMIDRSSYIGGCDGVATPVGAKLLGIPASGTMPHAMILLFGDTLEAVKAFDEIIDPKVPRIALIDTFTDEKFEAIRIAEALKDKLYGVRLDTPSSRRGNFLAILKEVRWELDIRGFKNVKIFVSGGVDEEIIKQLNEVVDAYGVGTTISSAPVLDFAMDIVEIEGKPMAKRGKLSGEKQVYVNENTGERVIVPANEKFDREGFRPLLEKVIENGKVLKPSPEPSEIRNYVLRQIKNLTL</sequence>
<accession>A0A0P1MT61</accession>
<reference evidence="10 13" key="1">
    <citation type="submission" date="2015-11" db="EMBL/GenBank/DDBJ databases">
        <authorList>
            <person name="Varghese N."/>
        </authorList>
    </citation>
    <scope>NUCLEOTIDE SEQUENCE [LARGE SCALE GENOMIC DNA]</scope>
    <source>
        <strain evidence="10 13">JGI-8</strain>
    </source>
</reference>
<comment type="catalytic activity">
    <reaction evidence="7">
        <text>5-phospho-alpha-D-ribose 1-diphosphate + nicotinate + ATP + H2O = nicotinate beta-D-ribonucleotide + ADP + phosphate + diphosphate</text>
        <dbReference type="Rhea" id="RHEA:36163"/>
        <dbReference type="ChEBI" id="CHEBI:15377"/>
        <dbReference type="ChEBI" id="CHEBI:30616"/>
        <dbReference type="ChEBI" id="CHEBI:32544"/>
        <dbReference type="ChEBI" id="CHEBI:33019"/>
        <dbReference type="ChEBI" id="CHEBI:43474"/>
        <dbReference type="ChEBI" id="CHEBI:57502"/>
        <dbReference type="ChEBI" id="CHEBI:58017"/>
        <dbReference type="ChEBI" id="CHEBI:456216"/>
        <dbReference type="EC" id="6.3.4.21"/>
    </reaction>
</comment>
<proteinExistence type="predicted"/>
<dbReference type="Pfam" id="PF02749">
    <property type="entry name" value="QRPTase_N"/>
    <property type="match status" value="1"/>
</dbReference>
<dbReference type="PANTHER" id="PTHR43202:SF1">
    <property type="entry name" value="NICOTINATE PHOSPHORIBOSYLTRANSFERASE"/>
    <property type="match status" value="1"/>
</dbReference>
<evidence type="ECO:0000313" key="13">
    <source>
        <dbReference type="Proteomes" id="UP000182200"/>
    </source>
</evidence>